<gene>
    <name evidence="1" type="primary">lysW</name>
    <name evidence="1" type="ORF">J3U88_24375</name>
</gene>
<dbReference type="EMBL" id="JAFREP010000026">
    <property type="protein sequence ID" value="MBO1321637.1"/>
    <property type="molecule type" value="Genomic_DNA"/>
</dbReference>
<sequence>MTTTVTVVECVVCGADVELDGTTLQGELIDCDDCGCELEVASVAPFTLREAPQEAEDWGQ</sequence>
<keyword evidence="2" id="KW-1185">Reference proteome</keyword>
<dbReference type="InterPro" id="IPR005906">
    <property type="entry name" value="LysW"/>
</dbReference>
<evidence type="ECO:0000313" key="1">
    <source>
        <dbReference type="EMBL" id="MBO1321637.1"/>
    </source>
</evidence>
<accession>A0A8J7Q6V1</accession>
<dbReference type="Proteomes" id="UP000664417">
    <property type="component" value="Unassembled WGS sequence"/>
</dbReference>
<dbReference type="Pfam" id="PF21344">
    <property type="entry name" value="Zn_ribbon_LysW"/>
    <property type="match status" value="1"/>
</dbReference>
<dbReference type="NCBIfam" id="TIGR01206">
    <property type="entry name" value="lysW"/>
    <property type="match status" value="1"/>
</dbReference>
<dbReference type="PANTHER" id="PTHR40393:SF1">
    <property type="entry name" value="LYSINE BIOSYNTHESIS PROTEIN-RELATED"/>
    <property type="match status" value="1"/>
</dbReference>
<dbReference type="Gene3D" id="2.20.28.160">
    <property type="match status" value="1"/>
</dbReference>
<comment type="caution">
    <text evidence="1">The sequence shown here is derived from an EMBL/GenBank/DDBJ whole genome shotgun (WGS) entry which is preliminary data.</text>
</comment>
<dbReference type="AlphaFoldDB" id="A0A8J7Q6V1"/>
<dbReference type="RefSeq" id="WP_207861610.1">
    <property type="nucleotide sequence ID" value="NZ_JAFREP010000026.1"/>
</dbReference>
<protein>
    <submittedName>
        <fullName evidence="1">Lysine biosynthesis protein LysW</fullName>
    </submittedName>
</protein>
<proteinExistence type="predicted"/>
<dbReference type="PANTHER" id="PTHR40393">
    <property type="entry name" value="LYSINE BIOSYNTHESIS PROTEIN-RELATED-RELATED"/>
    <property type="match status" value="1"/>
</dbReference>
<evidence type="ECO:0000313" key="2">
    <source>
        <dbReference type="Proteomes" id="UP000664417"/>
    </source>
</evidence>
<name>A0A8J7Q6V1_9BACT</name>
<reference evidence="1" key="1">
    <citation type="submission" date="2021-03" db="EMBL/GenBank/DDBJ databases">
        <authorList>
            <person name="Wang G."/>
        </authorList>
    </citation>
    <scope>NUCLEOTIDE SEQUENCE</scope>
    <source>
        <strain evidence="1">KCTC 12899</strain>
    </source>
</reference>
<organism evidence="1 2">
    <name type="scientific">Acanthopleuribacter pedis</name>
    <dbReference type="NCBI Taxonomy" id="442870"/>
    <lineage>
        <taxon>Bacteria</taxon>
        <taxon>Pseudomonadati</taxon>
        <taxon>Acidobacteriota</taxon>
        <taxon>Holophagae</taxon>
        <taxon>Acanthopleuribacterales</taxon>
        <taxon>Acanthopleuribacteraceae</taxon>
        <taxon>Acanthopleuribacter</taxon>
    </lineage>
</organism>